<dbReference type="OrthoDB" id="2803889at2759"/>
<comment type="caution">
    <text evidence="1">The sequence shown here is derived from an EMBL/GenBank/DDBJ whole genome shotgun (WGS) entry which is preliminary data.</text>
</comment>
<protein>
    <submittedName>
        <fullName evidence="1">Uncharacterized protein</fullName>
    </submittedName>
</protein>
<name>A0A1C7MK95_GRIFR</name>
<sequence length="138" mass="15155">MNRSEETAPTLDIASSIQGMYRILDLISEQGSGGLVEKIIIDQDSLGRFIRDLRPSAYTSVTKVTGFFGTISDLSPCFYAAALAMPVDSIGGSTRQNLRSGLYIILLGTIIRHRQFIVAELPSCLSYQNRGPSRSFDF</sequence>
<dbReference type="Proteomes" id="UP000092993">
    <property type="component" value="Unassembled WGS sequence"/>
</dbReference>
<keyword evidence="2" id="KW-1185">Reference proteome</keyword>
<accession>A0A1C7MK95</accession>
<dbReference type="STRING" id="5627.A0A1C7MK95"/>
<proteinExistence type="predicted"/>
<organism evidence="1 2">
    <name type="scientific">Grifola frondosa</name>
    <name type="common">Maitake</name>
    <name type="synonym">Polyporus frondosus</name>
    <dbReference type="NCBI Taxonomy" id="5627"/>
    <lineage>
        <taxon>Eukaryota</taxon>
        <taxon>Fungi</taxon>
        <taxon>Dikarya</taxon>
        <taxon>Basidiomycota</taxon>
        <taxon>Agaricomycotina</taxon>
        <taxon>Agaricomycetes</taxon>
        <taxon>Polyporales</taxon>
        <taxon>Grifolaceae</taxon>
        <taxon>Grifola</taxon>
    </lineage>
</organism>
<gene>
    <name evidence="1" type="ORF">A0H81_03825</name>
</gene>
<dbReference type="EMBL" id="LUGG01000003">
    <property type="protein sequence ID" value="OBZ77077.1"/>
    <property type="molecule type" value="Genomic_DNA"/>
</dbReference>
<reference evidence="1 2" key="1">
    <citation type="submission" date="2016-03" db="EMBL/GenBank/DDBJ databases">
        <title>Whole genome sequencing of Grifola frondosa 9006-11.</title>
        <authorList>
            <person name="Min B."/>
            <person name="Park H."/>
            <person name="Kim J.-G."/>
            <person name="Cho H."/>
            <person name="Oh Y.-L."/>
            <person name="Kong W.-S."/>
            <person name="Choi I.-G."/>
        </authorList>
    </citation>
    <scope>NUCLEOTIDE SEQUENCE [LARGE SCALE GENOMIC DNA]</scope>
    <source>
        <strain evidence="1 2">9006-11</strain>
    </source>
</reference>
<evidence type="ECO:0000313" key="2">
    <source>
        <dbReference type="Proteomes" id="UP000092993"/>
    </source>
</evidence>
<dbReference type="AlphaFoldDB" id="A0A1C7MK95"/>
<evidence type="ECO:0000313" key="1">
    <source>
        <dbReference type="EMBL" id="OBZ77077.1"/>
    </source>
</evidence>